<dbReference type="PANTHER" id="PTHR11088:SF60">
    <property type="entry name" value="TRNA DIMETHYLALLYLTRANSFERASE"/>
    <property type="match status" value="1"/>
</dbReference>
<dbReference type="HAMAP" id="MF_00185">
    <property type="entry name" value="IPP_trans"/>
    <property type="match status" value="1"/>
</dbReference>
<comment type="similarity">
    <text evidence="3 10 13">Belongs to the IPP transferase family.</text>
</comment>
<evidence type="ECO:0000256" key="8">
    <source>
        <dbReference type="ARBA" id="ARBA00022842"/>
    </source>
</evidence>
<feature type="binding site" evidence="10">
    <location>
        <begin position="11"/>
        <end position="18"/>
    </location>
    <ligand>
        <name>ATP</name>
        <dbReference type="ChEBI" id="CHEBI:30616"/>
    </ligand>
</feature>
<dbReference type="Pfam" id="PF01715">
    <property type="entry name" value="IPPT"/>
    <property type="match status" value="1"/>
</dbReference>
<gene>
    <name evidence="10" type="primary">miaA</name>
    <name evidence="14" type="ORF">HNQ45_001176</name>
</gene>
<comment type="cofactor">
    <cofactor evidence="1 10">
        <name>Mg(2+)</name>
        <dbReference type="ChEBI" id="CHEBI:18420"/>
    </cofactor>
</comment>
<organism evidence="14 15">
    <name type="scientific">Nosocomiicoccus ampullae</name>
    <dbReference type="NCBI Taxonomy" id="489910"/>
    <lineage>
        <taxon>Bacteria</taxon>
        <taxon>Bacillati</taxon>
        <taxon>Bacillota</taxon>
        <taxon>Bacilli</taxon>
        <taxon>Bacillales</taxon>
        <taxon>Staphylococcaceae</taxon>
        <taxon>Nosocomiicoccus</taxon>
    </lineage>
</organism>
<evidence type="ECO:0000256" key="9">
    <source>
        <dbReference type="ARBA" id="ARBA00049563"/>
    </source>
</evidence>
<dbReference type="AlphaFoldDB" id="A0A9Q2HFI5"/>
<reference evidence="14 15" key="1">
    <citation type="submission" date="2020-08" db="EMBL/GenBank/DDBJ databases">
        <title>Genomic Encyclopedia of Type Strains, Phase IV (KMG-IV): sequencing the most valuable type-strain genomes for metagenomic binning, comparative biology and taxonomic classification.</title>
        <authorList>
            <person name="Goeker M."/>
        </authorList>
    </citation>
    <scope>NUCLEOTIDE SEQUENCE [LARGE SCALE GENOMIC DNA]</scope>
    <source>
        <strain evidence="14 15">DSM 19163</strain>
    </source>
</reference>
<keyword evidence="5 10" id="KW-0819">tRNA processing</keyword>
<keyword evidence="4 10" id="KW-0808">Transferase</keyword>
<evidence type="ECO:0000256" key="4">
    <source>
        <dbReference type="ARBA" id="ARBA00022679"/>
    </source>
</evidence>
<comment type="function">
    <text evidence="2 10 12">Catalyzes the transfer of a dimethylallyl group onto the adenine at position 37 in tRNAs that read codons beginning with uridine, leading to the formation of N6-(dimethylallyl)adenosine (i(6)A).</text>
</comment>
<keyword evidence="7 10" id="KW-0067">ATP-binding</keyword>
<dbReference type="NCBIfam" id="TIGR00174">
    <property type="entry name" value="miaA"/>
    <property type="match status" value="1"/>
</dbReference>
<dbReference type="RefSeq" id="WP_183674498.1">
    <property type="nucleotide sequence ID" value="NZ_CBCRYX010000005.1"/>
</dbReference>
<dbReference type="PANTHER" id="PTHR11088">
    <property type="entry name" value="TRNA DIMETHYLALLYLTRANSFERASE"/>
    <property type="match status" value="1"/>
</dbReference>
<dbReference type="EC" id="2.5.1.75" evidence="10"/>
<keyword evidence="15" id="KW-1185">Reference proteome</keyword>
<comment type="caution">
    <text evidence="14">The sequence shown here is derived from an EMBL/GenBank/DDBJ whole genome shotgun (WGS) entry which is preliminary data.</text>
</comment>
<comment type="caution">
    <text evidence="10">Lacks conserved residue(s) required for the propagation of feature annotation.</text>
</comment>
<name>A0A9Q2HFI5_9STAP</name>
<dbReference type="InterPro" id="IPR027417">
    <property type="entry name" value="P-loop_NTPase"/>
</dbReference>
<accession>A0A9Q2HFI5</accession>
<evidence type="ECO:0000256" key="12">
    <source>
        <dbReference type="RuleBase" id="RU003784"/>
    </source>
</evidence>
<dbReference type="GO" id="GO:0052381">
    <property type="term" value="F:tRNA dimethylallyltransferase activity"/>
    <property type="evidence" value="ECO:0007669"/>
    <property type="project" value="UniProtKB-UniRule"/>
</dbReference>
<evidence type="ECO:0000256" key="2">
    <source>
        <dbReference type="ARBA" id="ARBA00003213"/>
    </source>
</evidence>
<feature type="binding site" evidence="10">
    <location>
        <begin position="13"/>
        <end position="18"/>
    </location>
    <ligand>
        <name>substrate</name>
    </ligand>
</feature>
<evidence type="ECO:0000256" key="6">
    <source>
        <dbReference type="ARBA" id="ARBA00022741"/>
    </source>
</evidence>
<comment type="subunit">
    <text evidence="10">Monomer.</text>
</comment>
<feature type="site" description="Interaction with substrate tRNA" evidence="10">
    <location>
        <position position="102"/>
    </location>
</feature>
<keyword evidence="8 10" id="KW-0460">Magnesium</keyword>
<dbReference type="InterPro" id="IPR018022">
    <property type="entry name" value="IPT"/>
</dbReference>
<evidence type="ECO:0000256" key="13">
    <source>
        <dbReference type="RuleBase" id="RU003785"/>
    </source>
</evidence>
<evidence type="ECO:0000256" key="3">
    <source>
        <dbReference type="ARBA" id="ARBA00005842"/>
    </source>
</evidence>
<dbReference type="EMBL" id="JACHHF010000006">
    <property type="protein sequence ID" value="MBB5176289.1"/>
    <property type="molecule type" value="Genomic_DNA"/>
</dbReference>
<dbReference type="GO" id="GO:0005524">
    <property type="term" value="F:ATP binding"/>
    <property type="evidence" value="ECO:0007669"/>
    <property type="project" value="UniProtKB-UniRule"/>
</dbReference>
<comment type="catalytic activity">
    <reaction evidence="9 10 11">
        <text>adenosine(37) in tRNA + dimethylallyl diphosphate = N(6)-dimethylallyladenosine(37) in tRNA + diphosphate</text>
        <dbReference type="Rhea" id="RHEA:26482"/>
        <dbReference type="Rhea" id="RHEA-COMP:10162"/>
        <dbReference type="Rhea" id="RHEA-COMP:10375"/>
        <dbReference type="ChEBI" id="CHEBI:33019"/>
        <dbReference type="ChEBI" id="CHEBI:57623"/>
        <dbReference type="ChEBI" id="CHEBI:74411"/>
        <dbReference type="ChEBI" id="CHEBI:74415"/>
        <dbReference type="EC" id="2.5.1.75"/>
    </reaction>
</comment>
<evidence type="ECO:0000256" key="11">
    <source>
        <dbReference type="RuleBase" id="RU003783"/>
    </source>
</evidence>
<evidence type="ECO:0000313" key="15">
    <source>
        <dbReference type="Proteomes" id="UP000579136"/>
    </source>
</evidence>
<evidence type="ECO:0000256" key="1">
    <source>
        <dbReference type="ARBA" id="ARBA00001946"/>
    </source>
</evidence>
<evidence type="ECO:0000256" key="7">
    <source>
        <dbReference type="ARBA" id="ARBA00022840"/>
    </source>
</evidence>
<proteinExistence type="inferred from homology"/>
<dbReference type="GO" id="GO:0006400">
    <property type="term" value="P:tRNA modification"/>
    <property type="evidence" value="ECO:0007669"/>
    <property type="project" value="TreeGrafter"/>
</dbReference>
<evidence type="ECO:0000256" key="10">
    <source>
        <dbReference type="HAMAP-Rule" id="MF_00185"/>
    </source>
</evidence>
<evidence type="ECO:0000313" key="14">
    <source>
        <dbReference type="EMBL" id="MBB5176289.1"/>
    </source>
</evidence>
<dbReference type="Gene3D" id="1.10.287.890">
    <property type="entry name" value="Crystal structure of tRNA isopentenylpyrophosphate transferase (bh2366) domain"/>
    <property type="match status" value="1"/>
</dbReference>
<evidence type="ECO:0000256" key="5">
    <source>
        <dbReference type="ARBA" id="ARBA00022694"/>
    </source>
</evidence>
<feature type="region of interest" description="Interaction with substrate tRNA" evidence="10">
    <location>
        <begin position="36"/>
        <end position="39"/>
    </location>
</feature>
<dbReference type="SUPFAM" id="SSF52540">
    <property type="entry name" value="P-loop containing nucleoside triphosphate hydrolases"/>
    <property type="match status" value="1"/>
</dbReference>
<protein>
    <recommendedName>
        <fullName evidence="10">tRNA dimethylallyltransferase</fullName>
        <ecNumber evidence="10">2.5.1.75</ecNumber>
    </recommendedName>
    <alternativeName>
        <fullName evidence="10">Dimethylallyl diphosphate:tRNA dimethylallyltransferase</fullName>
        <shortName evidence="10">DMAPP:tRNA dimethylallyltransferase</shortName>
        <shortName evidence="10">DMATase</shortName>
    </alternativeName>
    <alternativeName>
        <fullName evidence="10">Isopentenyl-diphosphate:tRNA isopentenyltransferase</fullName>
        <shortName evidence="10">IPP transferase</shortName>
        <shortName evidence="10">IPPT</shortName>
        <shortName evidence="10">IPTase</shortName>
    </alternativeName>
</protein>
<dbReference type="InterPro" id="IPR039657">
    <property type="entry name" value="Dimethylallyltransferase"/>
</dbReference>
<keyword evidence="6 10" id="KW-0547">Nucleotide-binding</keyword>
<sequence>MTKPKIICLVGPTGVGKTELSIKIAKHFNFNVISGDSMQVYKGMDIGTGKITESEMDGVRHEMIDILSPDKNFSVKEFQELVTKLIEKEYDNNNTPFIVGGTAFYIHALINDFQFNDEDEDEKLELVNYFEQFTNEALHEKVKEINEDIHINNRKRMIRVLIKNKLGQKKQHDTTSKYDALIIGLYDDREKLYERINNRVLNMIDHGLEKEVRYLFDHYKLSKTALGAIGYHEFIDYFNGDKSLETVIKDIQRDSRRYAKRQLTYLRNKLDVEWFKVGVDESDILNRIESFLKKSH</sequence>
<dbReference type="Gene3D" id="3.40.50.300">
    <property type="entry name" value="P-loop containing nucleotide triphosphate hydrolases"/>
    <property type="match status" value="1"/>
</dbReference>
<dbReference type="Proteomes" id="UP000579136">
    <property type="component" value="Unassembled WGS sequence"/>
</dbReference>